<organism evidence="1">
    <name type="scientific">freshwater metagenome</name>
    <dbReference type="NCBI Taxonomy" id="449393"/>
    <lineage>
        <taxon>unclassified sequences</taxon>
        <taxon>metagenomes</taxon>
        <taxon>ecological metagenomes</taxon>
    </lineage>
</organism>
<reference evidence="1" key="1">
    <citation type="submission" date="2020-05" db="EMBL/GenBank/DDBJ databases">
        <authorList>
            <person name="Chiriac C."/>
            <person name="Salcher M."/>
            <person name="Ghai R."/>
            <person name="Kavagutti S V."/>
        </authorList>
    </citation>
    <scope>NUCLEOTIDE SEQUENCE</scope>
</reference>
<proteinExistence type="predicted"/>
<name>A0A6J6YT60_9ZZZZ</name>
<evidence type="ECO:0000313" key="1">
    <source>
        <dbReference type="EMBL" id="CAB4810418.1"/>
    </source>
</evidence>
<accession>A0A6J6YT60</accession>
<dbReference type="AlphaFoldDB" id="A0A6J6YT60"/>
<dbReference type="EMBL" id="CAFAAQ010000096">
    <property type="protein sequence ID" value="CAB4810418.1"/>
    <property type="molecule type" value="Genomic_DNA"/>
</dbReference>
<sequence>MPNCRAWVHRSRTAAVPARAALTDAPLRQSLPLGSSTLDAVWHGFFRHKVSFLASFVKHSGTVSMAAMNAKRCALQAAGPIQRGTSRVHHQSQCLQWNPHRQQRASRSRALAPGLICTGCCRQATRNYSARSDAGTSPHVSRGIYAGMLWLFSATLSSRSTPVCNCSWLTIWTIQMTCSLAMPLGLHCALG</sequence>
<gene>
    <name evidence="1" type="ORF">UFOPK3046_01116</name>
</gene>
<protein>
    <submittedName>
        <fullName evidence="1">Unannotated protein</fullName>
    </submittedName>
</protein>